<evidence type="ECO:0000256" key="3">
    <source>
        <dbReference type="PROSITE-ProRule" id="PRU00076"/>
    </source>
</evidence>
<dbReference type="CDD" id="cd00055">
    <property type="entry name" value="EGF_Lam"/>
    <property type="match status" value="1"/>
</dbReference>
<accession>A0A5A8CX92</accession>
<feature type="domain" description="EGF-like" evidence="4">
    <location>
        <begin position="312"/>
        <end position="353"/>
    </location>
</feature>
<evidence type="ECO:0000313" key="5">
    <source>
        <dbReference type="EMBL" id="KAA0157047.1"/>
    </source>
</evidence>
<dbReference type="EMBL" id="VLTN01000002">
    <property type="protein sequence ID" value="KAA0157047.1"/>
    <property type="molecule type" value="Genomic_DNA"/>
</dbReference>
<keyword evidence="6" id="KW-1185">Reference proteome</keyword>
<dbReference type="OMA" id="MEMICIT"/>
<dbReference type="Proteomes" id="UP000323011">
    <property type="component" value="Unassembled WGS sequence"/>
</dbReference>
<keyword evidence="2 3" id="KW-1015">Disulfide bond</keyword>
<evidence type="ECO:0000256" key="1">
    <source>
        <dbReference type="ARBA" id="ARBA00022729"/>
    </source>
</evidence>
<name>A0A5A8CX92_CAFRO</name>
<dbReference type="PROSITE" id="PS00022">
    <property type="entry name" value="EGF_1"/>
    <property type="match status" value="3"/>
</dbReference>
<evidence type="ECO:0000259" key="4">
    <source>
        <dbReference type="PROSITE" id="PS50026"/>
    </source>
</evidence>
<dbReference type="InterPro" id="IPR013111">
    <property type="entry name" value="EGF_extracell"/>
</dbReference>
<organism evidence="5 6">
    <name type="scientific">Cafeteria roenbergensis</name>
    <name type="common">Marine flagellate</name>
    <dbReference type="NCBI Taxonomy" id="33653"/>
    <lineage>
        <taxon>Eukaryota</taxon>
        <taxon>Sar</taxon>
        <taxon>Stramenopiles</taxon>
        <taxon>Bigyra</taxon>
        <taxon>Opalozoa</taxon>
        <taxon>Bicosoecida</taxon>
        <taxon>Cafeteriaceae</taxon>
        <taxon>Cafeteria</taxon>
    </lineage>
</organism>
<dbReference type="PANTHER" id="PTHR14949:SF56">
    <property type="entry name" value="EGF-LIKE-DOMAIN, MULTIPLE 7"/>
    <property type="match status" value="1"/>
</dbReference>
<evidence type="ECO:0000313" key="6">
    <source>
        <dbReference type="Proteomes" id="UP000323011"/>
    </source>
</evidence>
<keyword evidence="3" id="KW-0245">EGF-like domain</keyword>
<dbReference type="Pfam" id="PF07974">
    <property type="entry name" value="EGF_2"/>
    <property type="match status" value="1"/>
</dbReference>
<dbReference type="InterPro" id="IPR050969">
    <property type="entry name" value="Dev_Signal_Modulators"/>
</dbReference>
<protein>
    <recommendedName>
        <fullName evidence="4">EGF-like domain-containing protein</fullName>
    </recommendedName>
</protein>
<dbReference type="AlphaFoldDB" id="A0A5A8CX92"/>
<feature type="disulfide bond" evidence="3">
    <location>
        <begin position="343"/>
        <end position="352"/>
    </location>
</feature>
<dbReference type="Gene3D" id="2.10.25.10">
    <property type="entry name" value="Laminin"/>
    <property type="match status" value="3"/>
</dbReference>
<dbReference type="SMART" id="SM00181">
    <property type="entry name" value="EGF"/>
    <property type="match status" value="5"/>
</dbReference>
<dbReference type="PROSITE" id="PS50026">
    <property type="entry name" value="EGF_3"/>
    <property type="match status" value="2"/>
</dbReference>
<dbReference type="Pfam" id="PF23106">
    <property type="entry name" value="EGF_Teneurin"/>
    <property type="match status" value="1"/>
</dbReference>
<proteinExistence type="predicted"/>
<evidence type="ECO:0000256" key="2">
    <source>
        <dbReference type="ARBA" id="ARBA00023157"/>
    </source>
</evidence>
<comment type="caution">
    <text evidence="5">The sequence shown here is derived from an EMBL/GenBank/DDBJ whole genome shotgun (WGS) entry which is preliminary data.</text>
</comment>
<dbReference type="InterPro" id="IPR002049">
    <property type="entry name" value="LE_dom"/>
</dbReference>
<feature type="domain" description="EGF-like" evidence="4">
    <location>
        <begin position="17"/>
        <end position="51"/>
    </location>
</feature>
<keyword evidence="1" id="KW-0732">Signal</keyword>
<dbReference type="PANTHER" id="PTHR14949">
    <property type="entry name" value="EGF-LIKE-DOMAIN, MULTIPLE 7, 8"/>
    <property type="match status" value="1"/>
</dbReference>
<dbReference type="PRINTS" id="PR00011">
    <property type="entry name" value="EGFLAMININ"/>
</dbReference>
<dbReference type="InterPro" id="IPR000742">
    <property type="entry name" value="EGF"/>
</dbReference>
<reference evidence="5 6" key="1">
    <citation type="submission" date="2019-07" db="EMBL/GenBank/DDBJ databases">
        <title>Genomes of Cafeteria roenbergensis.</title>
        <authorList>
            <person name="Fischer M.G."/>
            <person name="Hackl T."/>
            <person name="Roman M."/>
        </authorList>
    </citation>
    <scope>NUCLEOTIDE SEQUENCE [LARGE SCALE GENOMIC DNA]</scope>
    <source>
        <strain evidence="5 6">BVI</strain>
    </source>
</reference>
<dbReference type="PROSITE" id="PS01186">
    <property type="entry name" value="EGF_2"/>
    <property type="match status" value="2"/>
</dbReference>
<sequence length="689" mass="73099">MRRCPRDVAWSDVTLPDGTAHNVAECSNRGTCDYTTGKCTCDALFEGKACQRLKCAEDCGDAGICQSLHTRSEELEASEGLFHYWSPWDAEKVFGCSCDQGHAGYACQHLACSRGTDPMTEAQAWPTIVLRCDYDPQSSPDVAFRLSRGGKHSGIVRASSTAHDLRQQLEAMPGLGRVEVRIDSKSGNLSTVCGAPQGNGKSEGVVVIGLRDRPRDSPPLLLKHADGRQLDGMLANKIVTATRGEGLVRGGDSDADVVVSNTGTVESVPCSGRGFCEETGQCMCAEGFGSSDGHGASGSRPDCGFAIGGKDQVAACPRSTLHSEVPCSGHGRCTGMPSWRCECDDGWMGPDCSIRGCPWGRSWFDVPVIGPNVAHQPSECSDMGTCDRLTGQCDCREGFGGSACEVMECPGTRPTEEAGRVADKEGRKQVAAPCSGHGQCLTMRRLADFATDNGVPVSVAYGEDRGDPHQWDSTSVRGCKCDDGWEGHDCGRRSCPRGNDPANDGSPGSGQNNEEQSLQCIFVSGNPAFRLAFRGESSQLIPHTASEAQVKGALEAMGTIGRVEVSFGGAAQACTTGDGTAIVIHFETEHGDLPNVTAVSQDDLTAGVLKINATATELVRGTTETAECNDRGLCDYGMGQCVCFPGWGSSDGTNRPGVTGDCGYRVPYSLPKDRQAAWLRRRRQVGMEE</sequence>
<gene>
    <name evidence="5" type="ORF">FNF29_00399</name>
</gene>
<feature type="disulfide bond" evidence="3">
    <location>
        <begin position="41"/>
        <end position="50"/>
    </location>
</feature>
<comment type="caution">
    <text evidence="3">Lacks conserved residue(s) required for the propagation of feature annotation.</text>
</comment>